<comment type="similarity">
    <text evidence="1">Belongs to the UPF0312 family.</text>
</comment>
<dbReference type="InterPro" id="IPR007372">
    <property type="entry name" value="Lipid/polyisoprenoid-bd_YceI"/>
</dbReference>
<dbReference type="EMBL" id="BMVC01000011">
    <property type="protein sequence ID" value="GHD04868.1"/>
    <property type="molecule type" value="Genomic_DNA"/>
</dbReference>
<reference evidence="3" key="1">
    <citation type="journal article" date="2014" name="Int. J. Syst. Evol. Microbiol.">
        <title>Complete genome sequence of Corynebacterium casei LMG S-19264T (=DSM 44701T), isolated from a smear-ripened cheese.</title>
        <authorList>
            <consortium name="US DOE Joint Genome Institute (JGI-PGF)"/>
            <person name="Walter F."/>
            <person name="Albersmeier A."/>
            <person name="Kalinowski J."/>
            <person name="Ruckert C."/>
        </authorList>
    </citation>
    <scope>NUCLEOTIDE SEQUENCE</scope>
    <source>
        <strain evidence="3">JCM 4637</strain>
    </source>
</reference>
<dbReference type="AlphaFoldDB" id="A0A918X252"/>
<evidence type="ECO:0000313" key="3">
    <source>
        <dbReference type="EMBL" id="GHD04868.1"/>
    </source>
</evidence>
<sequence length="188" mass="20575">MSTIAQLGALTGGYVVDAARTRIGFVARHTMSTRVRGHFTEYEGGATLNGEEPERFSARMTLRAASLTTGNPQRDELLHASFLDAEHHPSLDFASTGIRRVDDTHYKVSGDLTIRGTTRRIVLDAELGDAGVDLTGDPADAHGDFRVRLKGGVTVNRNDWEVNWNSVTSVLVAPKVRLEFDVTLIRLS</sequence>
<dbReference type="SMART" id="SM00867">
    <property type="entry name" value="YceI"/>
    <property type="match status" value="1"/>
</dbReference>
<name>A0A918X252_9ACTN</name>
<feature type="domain" description="Lipid/polyisoprenoid-binding YceI-like" evidence="2">
    <location>
        <begin position="13"/>
        <end position="185"/>
    </location>
</feature>
<dbReference type="Proteomes" id="UP000638353">
    <property type="component" value="Unassembled WGS sequence"/>
</dbReference>
<protein>
    <submittedName>
        <fullName evidence="3">Polyisoprenoid-binding protein</fullName>
    </submittedName>
</protein>
<gene>
    <name evidence="3" type="ORF">GCM10010334_54730</name>
</gene>
<dbReference type="Gene3D" id="2.40.128.110">
    <property type="entry name" value="Lipid/polyisoprenoid-binding, YceI-like"/>
    <property type="match status" value="1"/>
</dbReference>
<accession>A0A918X252</accession>
<dbReference type="PANTHER" id="PTHR34406">
    <property type="entry name" value="PROTEIN YCEI"/>
    <property type="match status" value="1"/>
</dbReference>
<evidence type="ECO:0000259" key="2">
    <source>
        <dbReference type="SMART" id="SM00867"/>
    </source>
</evidence>
<evidence type="ECO:0000313" key="4">
    <source>
        <dbReference type="Proteomes" id="UP000638353"/>
    </source>
</evidence>
<dbReference type="Pfam" id="PF04264">
    <property type="entry name" value="YceI"/>
    <property type="match status" value="1"/>
</dbReference>
<proteinExistence type="inferred from homology"/>
<dbReference type="PANTHER" id="PTHR34406:SF1">
    <property type="entry name" value="PROTEIN YCEI"/>
    <property type="match status" value="1"/>
</dbReference>
<dbReference type="SUPFAM" id="SSF101874">
    <property type="entry name" value="YceI-like"/>
    <property type="match status" value="1"/>
</dbReference>
<dbReference type="RefSeq" id="WP_189825655.1">
    <property type="nucleotide sequence ID" value="NZ_BMVC01000011.1"/>
</dbReference>
<evidence type="ECO:0000256" key="1">
    <source>
        <dbReference type="ARBA" id="ARBA00008812"/>
    </source>
</evidence>
<organism evidence="3 4">
    <name type="scientific">Streptomyces finlayi</name>
    <dbReference type="NCBI Taxonomy" id="67296"/>
    <lineage>
        <taxon>Bacteria</taxon>
        <taxon>Bacillati</taxon>
        <taxon>Actinomycetota</taxon>
        <taxon>Actinomycetes</taxon>
        <taxon>Kitasatosporales</taxon>
        <taxon>Streptomycetaceae</taxon>
        <taxon>Streptomyces</taxon>
    </lineage>
</organism>
<comment type="caution">
    <text evidence="3">The sequence shown here is derived from an EMBL/GenBank/DDBJ whole genome shotgun (WGS) entry which is preliminary data.</text>
</comment>
<reference evidence="3" key="2">
    <citation type="submission" date="2020-09" db="EMBL/GenBank/DDBJ databases">
        <authorList>
            <person name="Sun Q."/>
            <person name="Ohkuma M."/>
        </authorList>
    </citation>
    <scope>NUCLEOTIDE SEQUENCE</scope>
    <source>
        <strain evidence="3">JCM 4637</strain>
    </source>
</reference>
<dbReference type="InterPro" id="IPR036761">
    <property type="entry name" value="TTHA0802/YceI-like_sf"/>
</dbReference>